<feature type="region of interest" description="Disordered" evidence="1">
    <location>
        <begin position="169"/>
        <end position="233"/>
    </location>
</feature>
<evidence type="ECO:0000313" key="4">
    <source>
        <dbReference type="EMBL" id="GEU55912.1"/>
    </source>
</evidence>
<proteinExistence type="predicted"/>
<feature type="compositionally biased region" description="Polar residues" evidence="1">
    <location>
        <begin position="174"/>
        <end position="183"/>
    </location>
</feature>
<evidence type="ECO:0000259" key="2">
    <source>
        <dbReference type="Pfam" id="PF07727"/>
    </source>
</evidence>
<reference evidence="4" key="1">
    <citation type="journal article" date="2019" name="Sci. Rep.">
        <title>Draft genome of Tanacetum cinerariifolium, the natural source of mosquito coil.</title>
        <authorList>
            <person name="Yamashiro T."/>
            <person name="Shiraishi A."/>
            <person name="Satake H."/>
            <person name="Nakayama K."/>
        </authorList>
    </citation>
    <scope>NUCLEOTIDE SEQUENCE</scope>
</reference>
<dbReference type="Pfam" id="PF07727">
    <property type="entry name" value="RVT_2"/>
    <property type="match status" value="1"/>
</dbReference>
<evidence type="ECO:0000259" key="3">
    <source>
        <dbReference type="Pfam" id="PF22936"/>
    </source>
</evidence>
<feature type="domain" description="Reverse transcriptase Ty1/copia-type" evidence="2">
    <location>
        <begin position="702"/>
        <end position="865"/>
    </location>
</feature>
<evidence type="ECO:0000256" key="1">
    <source>
        <dbReference type="SAM" id="MobiDB-lite"/>
    </source>
</evidence>
<name>A0A6L2L5B7_TANCI</name>
<feature type="domain" description="Retrovirus-related Pol polyprotein from transposon TNT 1-94-like beta-barrel" evidence="3">
    <location>
        <begin position="526"/>
        <end position="594"/>
    </location>
</feature>
<feature type="compositionally biased region" description="Basic and acidic residues" evidence="1">
    <location>
        <begin position="207"/>
        <end position="233"/>
    </location>
</feature>
<dbReference type="AlphaFoldDB" id="A0A6L2L5B7"/>
<organism evidence="4">
    <name type="scientific">Tanacetum cinerariifolium</name>
    <name type="common">Dalmatian daisy</name>
    <name type="synonym">Chrysanthemum cinerariifolium</name>
    <dbReference type="NCBI Taxonomy" id="118510"/>
    <lineage>
        <taxon>Eukaryota</taxon>
        <taxon>Viridiplantae</taxon>
        <taxon>Streptophyta</taxon>
        <taxon>Embryophyta</taxon>
        <taxon>Tracheophyta</taxon>
        <taxon>Spermatophyta</taxon>
        <taxon>Magnoliopsida</taxon>
        <taxon>eudicotyledons</taxon>
        <taxon>Gunneridae</taxon>
        <taxon>Pentapetalae</taxon>
        <taxon>asterids</taxon>
        <taxon>campanulids</taxon>
        <taxon>Asterales</taxon>
        <taxon>Asteraceae</taxon>
        <taxon>Asteroideae</taxon>
        <taxon>Anthemideae</taxon>
        <taxon>Anthemidinae</taxon>
        <taxon>Tanacetum</taxon>
    </lineage>
</organism>
<accession>A0A6L2L5B7</accession>
<feature type="compositionally biased region" description="Polar residues" evidence="1">
    <location>
        <begin position="491"/>
        <end position="506"/>
    </location>
</feature>
<sequence length="865" mass="99100">MAVGSKDRPPMLATRRYEKWRSRFLRYIDTRPNGDALRKCILEGSYTPSTVIILAVPAIENALAVPKQTTIETIMNMSLENKAHFKSEKDAIHLLLTGIRDEIYSIIDACRTTHEMWEAIERLQQGESLNIQDEVNEIRAERIAKNANPLALVVAAQLYQYPYYQAPKSHKQYAPTSKASLPNRSHETTRHKGKETGKTITPLSESASKEDSDHEQAQRDKDMKPKRVNDSTYHKEKMLLCNQAEKDVSLQVEQSDWLADTDKEIDKQELEAHHNYMAKIQERHHSEQPESISNTCVVEKVDSNVIPNSPNMCDNVIQTDQNVIEFDDERVSLANLIANLKLDVDENKKIQKQLQKANTTLVHELTKCKSILIETSRTLEESNSIRDSCLIALQNKQNEFEKELVDQAWVKHSKDHFRAPTAHDMEILIRTCLMPLALKTHNDSFAFVHELKQEMHADLKQPNAQRIPKPSVLGKPDPFSDSLERKHFSKRNSVPKTNLSKGLSKTVTTQNLPPTAWQAIVQRILFIVDSGCTKHTTGNPTLLFNFIEKYLGTVRFGKDQFAPILGYGDLVQGNIMINRVYYVEGLNHNLFLALDYDSSGPVLQLQNVSPSVNTSVPSQHELDLLFGPLYDEFFTADCPLSQVRRNPSKPVQTRRQLATDPEMCMFALTMSTVEPKIIKEAMANSAWIEAMQEELHQFDRLQVWELVDKPFDKNIIKLTWLWKNKKDEDQTVNCNKARLFAKGYAQEEGIDFEKSFAPVARLEAVRIFAAYAAHKSFLIYHMNMKTTFLNGPLKEEVYVAQPNRFVDPDHPKKVYHLRKALYGLKQASRAWYDELLNFMIYKGFTKGTIDPTLFTIRYGEDILLV</sequence>
<dbReference type="Pfam" id="PF22936">
    <property type="entry name" value="Pol_BBD"/>
    <property type="match status" value="1"/>
</dbReference>
<dbReference type="InterPro" id="IPR013103">
    <property type="entry name" value="RVT_2"/>
</dbReference>
<dbReference type="InterPro" id="IPR054722">
    <property type="entry name" value="PolX-like_BBD"/>
</dbReference>
<gene>
    <name evidence="4" type="ORF">Tci_027890</name>
</gene>
<feature type="region of interest" description="Disordered" evidence="1">
    <location>
        <begin position="486"/>
        <end position="506"/>
    </location>
</feature>
<comment type="caution">
    <text evidence="4">The sequence shown here is derived from an EMBL/GenBank/DDBJ whole genome shotgun (WGS) entry which is preliminary data.</text>
</comment>
<protein>
    <submittedName>
        <fullName evidence="4">Retrovirus-related Pol polyprotein from transposon TNT 1-94</fullName>
    </submittedName>
</protein>
<feature type="compositionally biased region" description="Basic and acidic residues" evidence="1">
    <location>
        <begin position="184"/>
        <end position="197"/>
    </location>
</feature>
<dbReference type="EMBL" id="BKCJ010003572">
    <property type="protein sequence ID" value="GEU55912.1"/>
    <property type="molecule type" value="Genomic_DNA"/>
</dbReference>